<dbReference type="Proteomes" id="UP000011115">
    <property type="component" value="Unassembled WGS sequence"/>
</dbReference>
<dbReference type="Gramene" id="PGSC0003DMT400027270">
    <property type="protein sequence ID" value="PGSC0003DMT400027270"/>
    <property type="gene ID" value="PGSC0003DMG400010519"/>
</dbReference>
<reference evidence="2" key="1">
    <citation type="journal article" date="2011" name="Nature">
        <title>Genome sequence and analysis of the tuber crop potato.</title>
        <authorList>
            <consortium name="The Potato Genome Sequencing Consortium"/>
        </authorList>
    </citation>
    <scope>NUCLEOTIDE SEQUENCE [LARGE SCALE GENOMIC DNA]</scope>
    <source>
        <strain evidence="2">cv. DM1-3 516 R44</strain>
    </source>
</reference>
<dbReference type="HOGENOM" id="CLU_1112933_0_0_1"/>
<dbReference type="InterPro" id="IPR029058">
    <property type="entry name" value="AB_hydrolase_fold"/>
</dbReference>
<dbReference type="InterPro" id="IPR003386">
    <property type="entry name" value="LACT/PDAT_acylTrfase"/>
</dbReference>
<dbReference type="GO" id="GO:0008374">
    <property type="term" value="F:O-acyltransferase activity"/>
    <property type="evidence" value="ECO:0007669"/>
    <property type="project" value="InterPro"/>
</dbReference>
<reference evidence="1" key="2">
    <citation type="submission" date="2015-06" db="UniProtKB">
        <authorList>
            <consortium name="EnsemblPlants"/>
        </authorList>
    </citation>
    <scope>IDENTIFICATION</scope>
    <source>
        <strain evidence="1">DM1-3 516 R44</strain>
    </source>
</reference>
<accession>M1APF9</accession>
<dbReference type="eggNOG" id="KOG2369">
    <property type="taxonomic scope" value="Eukaryota"/>
</dbReference>
<evidence type="ECO:0000313" key="1">
    <source>
        <dbReference type="EnsemblPlants" id="PGSC0003DMT400027270"/>
    </source>
</evidence>
<name>M1APF9_SOLTU</name>
<dbReference type="STRING" id="4113.M1APF9"/>
<organism evidence="1 2">
    <name type="scientific">Solanum tuberosum</name>
    <name type="common">Potato</name>
    <dbReference type="NCBI Taxonomy" id="4113"/>
    <lineage>
        <taxon>Eukaryota</taxon>
        <taxon>Viridiplantae</taxon>
        <taxon>Streptophyta</taxon>
        <taxon>Embryophyta</taxon>
        <taxon>Tracheophyta</taxon>
        <taxon>Spermatophyta</taxon>
        <taxon>Magnoliopsida</taxon>
        <taxon>eudicotyledons</taxon>
        <taxon>Gunneridae</taxon>
        <taxon>Pentapetalae</taxon>
        <taxon>asterids</taxon>
        <taxon>lamiids</taxon>
        <taxon>Solanales</taxon>
        <taxon>Solanaceae</taxon>
        <taxon>Solanoideae</taxon>
        <taxon>Solaneae</taxon>
        <taxon>Solanum</taxon>
    </lineage>
</organism>
<sequence length="250" mass="29228">MYVSPLNLYMLRMADKPTYFFNASDLCTASENLSFNIFVIIAMDWWEVGDDILWTWLKRFFEFYSIDLTFYNHIPILRLVVSWKHSNHIVALKVLFKSQLKQSLVEHQLRREVEILMVTFMTRVNSKRQTLGGQCIPLIEGGLCVNVIHCFLPSHGRWKVWSMMQVWTFRALVSYALSFCTGCPHLTAKEHSDTYRRKITAYMEPLVKALEEVGYRNGKNLFGAPYDFRYGLAADGHPRHVDLKCLEDLN</sequence>
<dbReference type="AlphaFoldDB" id="M1APF9"/>
<keyword evidence="2" id="KW-1185">Reference proteome</keyword>
<dbReference type="GO" id="GO:0006629">
    <property type="term" value="P:lipid metabolic process"/>
    <property type="evidence" value="ECO:0007669"/>
    <property type="project" value="InterPro"/>
</dbReference>
<dbReference type="PaxDb" id="4113-PGSC0003DMT400027270"/>
<proteinExistence type="predicted"/>
<dbReference type="ExpressionAtlas" id="M1APF9">
    <property type="expression patterns" value="baseline and differential"/>
</dbReference>
<dbReference type="EnsemblPlants" id="PGSC0003DMT400027270">
    <property type="protein sequence ID" value="PGSC0003DMT400027270"/>
    <property type="gene ID" value="PGSC0003DMG400010519"/>
</dbReference>
<dbReference type="Gene3D" id="3.40.50.1820">
    <property type="entry name" value="alpha/beta hydrolase"/>
    <property type="match status" value="1"/>
</dbReference>
<dbReference type="Gene3D" id="3.30.200.20">
    <property type="entry name" value="Phosphorylase Kinase, domain 1"/>
    <property type="match status" value="1"/>
</dbReference>
<dbReference type="Pfam" id="PF02450">
    <property type="entry name" value="LCAT"/>
    <property type="match status" value="1"/>
</dbReference>
<protein>
    <submittedName>
        <fullName evidence="1">Serine/threonine-protein kinase</fullName>
    </submittedName>
</protein>
<evidence type="ECO:0000313" key="2">
    <source>
        <dbReference type="Proteomes" id="UP000011115"/>
    </source>
</evidence>
<dbReference type="InParanoid" id="M1APF9"/>